<dbReference type="GeneID" id="73377883"/>
<keyword evidence="7" id="KW-1015">Disulfide bond</keyword>
<dbReference type="InterPro" id="IPR036549">
    <property type="entry name" value="CX6/COA6-like_sf"/>
</dbReference>
<evidence type="ECO:0000256" key="3">
    <source>
        <dbReference type="ARBA" id="ARBA00004569"/>
    </source>
</evidence>
<evidence type="ECO:0000256" key="2">
    <source>
        <dbReference type="ARBA" id="ARBA00004496"/>
    </source>
</evidence>
<evidence type="ECO:0008006" key="11">
    <source>
        <dbReference type="Google" id="ProtNLM"/>
    </source>
</evidence>
<evidence type="ECO:0000256" key="6">
    <source>
        <dbReference type="ARBA" id="ARBA00023128"/>
    </source>
</evidence>
<keyword evidence="5" id="KW-0963">Cytoplasm</keyword>
<proteinExistence type="inferred from homology"/>
<dbReference type="SUPFAM" id="SSF47694">
    <property type="entry name" value="Cytochrome c oxidase subunit h"/>
    <property type="match status" value="1"/>
</dbReference>
<dbReference type="Gene3D" id="1.10.10.140">
    <property type="entry name" value="Cytochrome c oxidase, subunit VIb"/>
    <property type="match status" value="1"/>
</dbReference>
<keyword evidence="8" id="KW-0539">Nucleus</keyword>
<evidence type="ECO:0000256" key="7">
    <source>
        <dbReference type="ARBA" id="ARBA00023157"/>
    </source>
</evidence>
<organism evidence="9 10">
    <name type="scientific">Candida oxycetoniae</name>
    <dbReference type="NCBI Taxonomy" id="497107"/>
    <lineage>
        <taxon>Eukaryota</taxon>
        <taxon>Fungi</taxon>
        <taxon>Dikarya</taxon>
        <taxon>Ascomycota</taxon>
        <taxon>Saccharomycotina</taxon>
        <taxon>Pichiomycetes</taxon>
        <taxon>Debaryomycetaceae</taxon>
        <taxon>Candida/Lodderomyces clade</taxon>
        <taxon>Candida</taxon>
    </lineage>
</organism>
<dbReference type="GO" id="GO:0005634">
    <property type="term" value="C:nucleus"/>
    <property type="evidence" value="ECO:0007669"/>
    <property type="project" value="UniProtKB-SubCell"/>
</dbReference>
<dbReference type="PANTHER" id="PTHR47677:SF1">
    <property type="entry name" value="CYTOCHROME C OXIDASE ASSEMBLY FACTOR 6"/>
    <property type="match status" value="1"/>
</dbReference>
<dbReference type="PROSITE" id="PS51808">
    <property type="entry name" value="CHCH"/>
    <property type="match status" value="1"/>
</dbReference>
<dbReference type="Proteomes" id="UP001202479">
    <property type="component" value="Unassembled WGS sequence"/>
</dbReference>
<dbReference type="RefSeq" id="XP_049182718.1">
    <property type="nucleotide sequence ID" value="XM_049323895.1"/>
</dbReference>
<dbReference type="AlphaFoldDB" id="A0AAI9T161"/>
<dbReference type="Pfam" id="PF02297">
    <property type="entry name" value="COX6B"/>
    <property type="match status" value="1"/>
</dbReference>
<protein>
    <recommendedName>
        <fullName evidence="11">Cytochrome c oxidase assembly factor 6</fullName>
    </recommendedName>
</protein>
<evidence type="ECO:0000256" key="8">
    <source>
        <dbReference type="ARBA" id="ARBA00023242"/>
    </source>
</evidence>
<keyword evidence="6" id="KW-0496">Mitochondrion</keyword>
<keyword evidence="10" id="KW-1185">Reference proteome</keyword>
<evidence type="ECO:0000256" key="4">
    <source>
        <dbReference type="ARBA" id="ARBA00006425"/>
    </source>
</evidence>
<dbReference type="InterPro" id="IPR048281">
    <property type="entry name" value="COA6_fun"/>
</dbReference>
<gene>
    <name evidence="9" type="ORF">KGF56_000266</name>
</gene>
<name>A0AAI9T161_9ASCO</name>
<dbReference type="GO" id="GO:0033617">
    <property type="term" value="P:mitochondrial respiratory chain complex IV assembly"/>
    <property type="evidence" value="ECO:0007669"/>
    <property type="project" value="TreeGrafter"/>
</dbReference>
<dbReference type="FunFam" id="1.10.10.140:FF:000003">
    <property type="entry name" value="Cytochrome c oxidase assembly factor 6"/>
    <property type="match status" value="1"/>
</dbReference>
<reference evidence="9" key="1">
    <citation type="journal article" date="2022" name="DNA Res.">
        <title>Genome analysis of five recently described species of the CUG-Ser clade uncovers Candida theae as a new hybrid lineage with pathogenic potential in the Candida parapsilosis species complex.</title>
        <authorList>
            <person name="Mixao V."/>
            <person name="Del Olmo V."/>
            <person name="Hegedusova E."/>
            <person name="Saus E."/>
            <person name="Pryszcz L."/>
            <person name="Cillingova A."/>
            <person name="Nosek J."/>
            <person name="Gabaldon T."/>
        </authorList>
    </citation>
    <scope>NUCLEOTIDE SEQUENCE</scope>
    <source>
        <strain evidence="9">CBS 10844</strain>
    </source>
</reference>
<evidence type="ECO:0000313" key="10">
    <source>
        <dbReference type="Proteomes" id="UP001202479"/>
    </source>
</evidence>
<evidence type="ECO:0000313" key="9">
    <source>
        <dbReference type="EMBL" id="KAI3406973.2"/>
    </source>
</evidence>
<accession>A0AAI9T161</accession>
<evidence type="ECO:0000256" key="1">
    <source>
        <dbReference type="ARBA" id="ARBA00004123"/>
    </source>
</evidence>
<evidence type="ECO:0000256" key="5">
    <source>
        <dbReference type="ARBA" id="ARBA00022490"/>
    </source>
</evidence>
<dbReference type="PANTHER" id="PTHR47677">
    <property type="entry name" value="CYTOCHROME C OXIDASE ASSEMBLY FACTOR 6"/>
    <property type="match status" value="1"/>
</dbReference>
<dbReference type="EMBL" id="JAHUZD010000019">
    <property type="protein sequence ID" value="KAI3406973.2"/>
    <property type="molecule type" value="Genomic_DNA"/>
</dbReference>
<comment type="similarity">
    <text evidence="4">Belongs to the cytochrome c oxidase subunit 6B family.</text>
</comment>
<comment type="subcellular location">
    <subcellularLocation>
        <location evidence="2">Cytoplasm</location>
    </subcellularLocation>
    <subcellularLocation>
        <location evidence="3">Mitochondrion intermembrane space</location>
    </subcellularLocation>
    <subcellularLocation>
        <location evidence="1">Nucleus</location>
    </subcellularLocation>
</comment>
<dbReference type="GO" id="GO:0005758">
    <property type="term" value="C:mitochondrial intermembrane space"/>
    <property type="evidence" value="ECO:0007669"/>
    <property type="project" value="UniProtKB-SubCell"/>
</dbReference>
<dbReference type="InterPro" id="IPR048280">
    <property type="entry name" value="COX6B-like"/>
</dbReference>
<sequence>MVFYSGSKKVEAAPVAPDKAERVKCWEKRDMFFQCLDANKIDNSLDSKELSKVNEKCGSAKKEFERDCVSSWVKYFQEKRFNDLVRQRYIQKLESEGAQPLPFKIEGIKK</sequence>
<comment type="caution">
    <text evidence="9">The sequence shown here is derived from an EMBL/GenBank/DDBJ whole genome shotgun (WGS) entry which is preliminary data.</text>
</comment>